<proteinExistence type="predicted"/>
<organism evidence="2 3">
    <name type="scientific">Petromyces alliaceus</name>
    <name type="common">Aspergillus alliaceus</name>
    <dbReference type="NCBI Taxonomy" id="209559"/>
    <lineage>
        <taxon>Eukaryota</taxon>
        <taxon>Fungi</taxon>
        <taxon>Dikarya</taxon>
        <taxon>Ascomycota</taxon>
        <taxon>Pezizomycotina</taxon>
        <taxon>Eurotiomycetes</taxon>
        <taxon>Eurotiomycetidae</taxon>
        <taxon>Eurotiales</taxon>
        <taxon>Aspergillaceae</taxon>
        <taxon>Aspergillus</taxon>
        <taxon>Aspergillus subgen. Circumdati</taxon>
    </lineage>
</organism>
<sequence length="181" mass="21116">MSDNYVNEVTFMTVLWICQTITFFFVLIRLVLQYRIDRQWHTNDVLILAAWLLALSNGTVWSIVYKQLFQVLALSEGPIDLSHMPPNIGWIMKRYLRGQLASYLLSYTSLWLIKLSFIFFFRKLGNRYRTQRVLWWGVLVFVIACYGGTLGILDYECEMASLENSIGRFPYLAAHACSLGY</sequence>
<feature type="transmembrane region" description="Helical" evidence="1">
    <location>
        <begin position="100"/>
        <end position="121"/>
    </location>
</feature>
<evidence type="ECO:0000256" key="1">
    <source>
        <dbReference type="SAM" id="Phobius"/>
    </source>
</evidence>
<dbReference type="PANTHER" id="PTHR33048">
    <property type="entry name" value="PTH11-LIKE INTEGRAL MEMBRANE PROTEIN (AFU_ORTHOLOGUE AFUA_5G11245)"/>
    <property type="match status" value="1"/>
</dbReference>
<dbReference type="AlphaFoldDB" id="A0A8H6E2S3"/>
<keyword evidence="1" id="KW-0472">Membrane</keyword>
<keyword evidence="3" id="KW-1185">Reference proteome</keyword>
<dbReference type="PANTHER" id="PTHR33048:SF47">
    <property type="entry name" value="INTEGRAL MEMBRANE PROTEIN-RELATED"/>
    <property type="match status" value="1"/>
</dbReference>
<dbReference type="InterPro" id="IPR052337">
    <property type="entry name" value="SAT4-like"/>
</dbReference>
<name>A0A8H6E2S3_PETAA</name>
<dbReference type="EMBL" id="SPNV01000268">
    <property type="protein sequence ID" value="KAF5857249.1"/>
    <property type="molecule type" value="Genomic_DNA"/>
</dbReference>
<gene>
    <name evidence="2" type="ORF">ETB97_006047</name>
</gene>
<keyword evidence="1" id="KW-0812">Transmembrane</keyword>
<evidence type="ECO:0000313" key="3">
    <source>
        <dbReference type="Proteomes" id="UP000541154"/>
    </source>
</evidence>
<accession>A0A8H6E2S3</accession>
<protein>
    <recommendedName>
        <fullName evidence="4">Integral membrane protein</fullName>
    </recommendedName>
</protein>
<feature type="transmembrane region" description="Helical" evidence="1">
    <location>
        <begin position="133"/>
        <end position="153"/>
    </location>
</feature>
<comment type="caution">
    <text evidence="2">The sequence shown here is derived from an EMBL/GenBank/DDBJ whole genome shotgun (WGS) entry which is preliminary data.</text>
</comment>
<reference evidence="2 3" key="1">
    <citation type="submission" date="2019-04" db="EMBL/GenBank/DDBJ databases">
        <title>Aspergillus burnettii sp. nov., novel species from soil in southeast Queensland.</title>
        <authorList>
            <person name="Gilchrist C.L.M."/>
            <person name="Pitt J.I."/>
            <person name="Lange L."/>
            <person name="Lacey H.J."/>
            <person name="Vuong D."/>
            <person name="Midgley D.J."/>
            <person name="Greenfield P."/>
            <person name="Bradbury M."/>
            <person name="Lacey E."/>
            <person name="Busk P.K."/>
            <person name="Pilgaard B."/>
            <person name="Chooi Y.H."/>
            <person name="Piggott A.M."/>
        </authorList>
    </citation>
    <scope>NUCLEOTIDE SEQUENCE [LARGE SCALE GENOMIC DNA]</scope>
    <source>
        <strain evidence="2 3">FRR 5400</strain>
    </source>
</reference>
<feature type="transmembrane region" description="Helical" evidence="1">
    <location>
        <begin position="12"/>
        <end position="32"/>
    </location>
</feature>
<feature type="transmembrane region" description="Helical" evidence="1">
    <location>
        <begin position="44"/>
        <end position="64"/>
    </location>
</feature>
<evidence type="ECO:0008006" key="4">
    <source>
        <dbReference type="Google" id="ProtNLM"/>
    </source>
</evidence>
<evidence type="ECO:0000313" key="2">
    <source>
        <dbReference type="EMBL" id="KAF5857249.1"/>
    </source>
</evidence>
<dbReference type="Proteomes" id="UP000541154">
    <property type="component" value="Unassembled WGS sequence"/>
</dbReference>
<keyword evidence="1" id="KW-1133">Transmembrane helix</keyword>